<dbReference type="RefSeq" id="WP_319806689.1">
    <property type="nucleotide sequence ID" value="NZ_CP107052.1"/>
</dbReference>
<keyword evidence="6" id="KW-0460">Magnesium</keyword>
<accession>A0ABY6GHW1</accession>
<evidence type="ECO:0000256" key="2">
    <source>
        <dbReference type="ARBA" id="ARBA00022722"/>
    </source>
</evidence>
<feature type="domain" description="RNA-binding protein AU-1/Ribonuclease E/G" evidence="8">
    <location>
        <begin position="156"/>
        <end position="274"/>
    </location>
</feature>
<name>A0ABY6GHW1_9PROT</name>
<keyword evidence="4" id="KW-0255">Endonuclease</keyword>
<evidence type="ECO:0000256" key="3">
    <source>
        <dbReference type="ARBA" id="ARBA00022723"/>
    </source>
</evidence>
<keyword evidence="2" id="KW-0540">Nuclease</keyword>
<evidence type="ECO:0000256" key="7">
    <source>
        <dbReference type="ARBA" id="ARBA00022884"/>
    </source>
</evidence>
<dbReference type="EMBL" id="CP107052">
    <property type="protein sequence ID" value="UYH51094.1"/>
    <property type="molecule type" value="Genomic_DNA"/>
</dbReference>
<reference evidence="9" key="1">
    <citation type="submission" date="2022-10" db="EMBL/GenBank/DDBJ databases">
        <title>Candidatus Kirkpatrella diaphorinas gen. nov., sp. nov., an uncultured endosymbiont identified in a population of Diaphorina citri from Hawaii.</title>
        <authorList>
            <person name="Henry E.M."/>
            <person name="Carlson C.R."/>
            <person name="Kuo Y.-W."/>
        </authorList>
    </citation>
    <scope>NUCLEOTIDE SEQUENCE</scope>
    <source>
        <strain evidence="9">CADCRV1</strain>
    </source>
</reference>
<evidence type="ECO:0000259" key="8">
    <source>
        <dbReference type="Pfam" id="PF10150"/>
    </source>
</evidence>
<evidence type="ECO:0000313" key="10">
    <source>
        <dbReference type="Proteomes" id="UP001163831"/>
    </source>
</evidence>
<keyword evidence="10" id="KW-1185">Reference proteome</keyword>
<keyword evidence="5" id="KW-0378">Hydrolase</keyword>
<evidence type="ECO:0000256" key="4">
    <source>
        <dbReference type="ARBA" id="ARBA00022759"/>
    </source>
</evidence>
<dbReference type="PANTHER" id="PTHR30001">
    <property type="entry name" value="RIBONUCLEASE"/>
    <property type="match status" value="1"/>
</dbReference>
<protein>
    <submittedName>
        <fullName evidence="9">Ribonuclease E/G</fullName>
    </submittedName>
</protein>
<comment type="cofactor">
    <cofactor evidence="1">
        <name>Mg(2+)</name>
        <dbReference type="ChEBI" id="CHEBI:18420"/>
    </cofactor>
</comment>
<dbReference type="InterPro" id="IPR019307">
    <property type="entry name" value="RNA-bd_AU-1/RNase_E/G"/>
</dbReference>
<evidence type="ECO:0000256" key="6">
    <source>
        <dbReference type="ARBA" id="ARBA00022842"/>
    </source>
</evidence>
<evidence type="ECO:0000256" key="5">
    <source>
        <dbReference type="ARBA" id="ARBA00022801"/>
    </source>
</evidence>
<gene>
    <name evidence="9" type="ORF">N5W20_08385</name>
</gene>
<evidence type="ECO:0000256" key="1">
    <source>
        <dbReference type="ARBA" id="ARBA00001946"/>
    </source>
</evidence>
<sequence>MMKIAVDWSPGEARIAALLDGVLVDFSLWRPGKPDGFGDIHCVRIIRPVPIMKGAFGRILSGEDVFVTGIFPEGASVTARVTRAAQGGKGARLQPLQSDAICDAPTCLQQGPSPLEEMAARYPEARILIDTPSLAARLSSDLRPRLERVACAFDEDIKDQCSALTHEDIALPDNMSAHVTPSAALCAIDLDDADTAAASARSQFDRNVAIFPTLAREIRLRNINGVILIDPAGVPTRKRAALIPFLQDAFRDDPLKPHDFGATPSGLLELTRPRRRPPLHELLSSPHGIGLAALRQVVRTLSGMPTHHKLCLKASFAIIDALQKDVAALEDVSRILGYELPLMAIPDYPPAHWSFS</sequence>
<dbReference type="PANTHER" id="PTHR30001:SF1">
    <property type="entry name" value="RIBONUCLEASE E_G-LIKE PROTEIN, CHLOROPLASTIC"/>
    <property type="match status" value="1"/>
</dbReference>
<dbReference type="Proteomes" id="UP001163831">
    <property type="component" value="Chromosome"/>
</dbReference>
<keyword evidence="7" id="KW-0694">RNA-binding</keyword>
<dbReference type="InterPro" id="IPR004659">
    <property type="entry name" value="RNase_E/G"/>
</dbReference>
<evidence type="ECO:0000313" key="9">
    <source>
        <dbReference type="EMBL" id="UYH51094.1"/>
    </source>
</evidence>
<keyword evidence="3" id="KW-0479">Metal-binding</keyword>
<proteinExistence type="predicted"/>
<dbReference type="Pfam" id="PF10150">
    <property type="entry name" value="RNase_E_G"/>
    <property type="match status" value="1"/>
</dbReference>
<organism evidence="9 10">
    <name type="scientific">Candidatus Kirkpatrickella diaphorinae</name>
    <dbReference type="NCBI Taxonomy" id="2984322"/>
    <lineage>
        <taxon>Bacteria</taxon>
        <taxon>Pseudomonadati</taxon>
        <taxon>Pseudomonadota</taxon>
        <taxon>Alphaproteobacteria</taxon>
        <taxon>Acetobacterales</taxon>
        <taxon>Acetobacteraceae</taxon>
        <taxon>Candidatus Kirkpatrickella</taxon>
    </lineage>
</organism>